<proteinExistence type="predicted"/>
<dbReference type="Proteomes" id="UP000230551">
    <property type="component" value="Unassembled WGS sequence"/>
</dbReference>
<dbReference type="EMBL" id="PDCN02000023">
    <property type="protein sequence ID" value="PIB73837.1"/>
    <property type="molecule type" value="Genomic_DNA"/>
</dbReference>
<dbReference type="STRING" id="85968.GCA_900073015_01425"/>
<dbReference type="InterPro" id="IPR046828">
    <property type="entry name" value="RepSA"/>
</dbReference>
<comment type="caution">
    <text evidence="2">The sequence shown here is derived from an EMBL/GenBank/DDBJ whole genome shotgun (WGS) entry which is preliminary data.</text>
</comment>
<gene>
    <name evidence="2" type="ORF">CQY22_015175</name>
</gene>
<dbReference type="AlphaFoldDB" id="A0A2G5P6F3"/>
<dbReference type="OrthoDB" id="3203793at2"/>
<dbReference type="RefSeq" id="WP_012394804.1">
    <property type="nucleotide sequence ID" value="NZ_CP104302.1"/>
</dbReference>
<reference evidence="2 3" key="1">
    <citation type="journal article" date="2017" name="Infect. Genet. Evol.">
        <title>The new phylogeny of the genus Mycobacterium: The old and the news.</title>
        <authorList>
            <person name="Tortoli E."/>
            <person name="Fedrizzi T."/>
            <person name="Meehan C.J."/>
            <person name="Trovato A."/>
            <person name="Grottola A."/>
            <person name="Giacobazzi E."/>
            <person name="Serpini G.F."/>
            <person name="Tagliazucchi S."/>
            <person name="Fabio A."/>
            <person name="Bettua C."/>
            <person name="Bertorelli R."/>
            <person name="Frascaro F."/>
            <person name="De Sanctis V."/>
            <person name="Pecorari M."/>
            <person name="Jousson O."/>
            <person name="Segata N."/>
            <person name="Cirillo D.M."/>
        </authorList>
    </citation>
    <scope>NUCLEOTIDE SEQUENCE [LARGE SCALE GENOMIC DNA]</scope>
    <source>
        <strain evidence="2 3">CIP1034565</strain>
    </source>
</reference>
<evidence type="ECO:0000256" key="1">
    <source>
        <dbReference type="SAM" id="MobiDB-lite"/>
    </source>
</evidence>
<accession>A0A2G5P6F3</accession>
<dbReference type="GeneID" id="98802515"/>
<evidence type="ECO:0000313" key="3">
    <source>
        <dbReference type="Proteomes" id="UP000230551"/>
    </source>
</evidence>
<name>A0A2G5P6F3_9MYCO</name>
<dbReference type="Pfam" id="PF20199">
    <property type="entry name" value="RepSA"/>
    <property type="match status" value="1"/>
</dbReference>
<keyword evidence="3" id="KW-1185">Reference proteome</keyword>
<sequence>MTTATTAPTLVLPGVPGSIDTNAVVDQMVRRASSTGFESWWRRAESVGFCAHPIQLRGTDEIGRDRVVWTRCNNRRAQVCPSCSDLYARDTWQLVHAGTAGGHHNIPAAVADRPQVFVTLTAPSYGPVHAAARAGDKKQRVCRDHHHTGGYRRCPHGKPLWCSTTHGEGDIYAGQPICADCYDYTGHVLFTWHLPELWRRFTITLRRTLRRELRASGADPDAVQVSFIKVVELQARLIPHIHALIRLDPPDSDDSGGHDWHAPLAATELATIIQQAVRTVAVTVTDSSSNTATRVIRFGTQVDTQPIDNRHAGTDGSAVQEDSPHGGVLPGRRVARYLAKYVTKSLADVGISARRISTEAIADLDVCDHVRAILTAISQLADKGLAGVGRWLHTLGYRGHITSKSRRYSTTMTALRERRAAWTREQRLKSTAHQHDLGLDSTDGDDLVAWEFDRAGPTSLGDRTLIYSAAVQHIHTRRIGLIEVRGQARNQQWDPPGGSDG</sequence>
<organism evidence="2 3">
    <name type="scientific">Mycolicibacterium brumae</name>
    <dbReference type="NCBI Taxonomy" id="85968"/>
    <lineage>
        <taxon>Bacteria</taxon>
        <taxon>Bacillati</taxon>
        <taxon>Actinomycetota</taxon>
        <taxon>Actinomycetes</taxon>
        <taxon>Mycobacteriales</taxon>
        <taxon>Mycobacteriaceae</taxon>
        <taxon>Mycolicibacterium</taxon>
    </lineage>
</organism>
<protein>
    <submittedName>
        <fullName evidence="2">Plasmid replication initiator protein</fullName>
    </submittedName>
</protein>
<feature type="region of interest" description="Disordered" evidence="1">
    <location>
        <begin position="306"/>
        <end position="326"/>
    </location>
</feature>
<evidence type="ECO:0000313" key="2">
    <source>
        <dbReference type="EMBL" id="PIB73837.1"/>
    </source>
</evidence>